<dbReference type="InterPro" id="IPR050330">
    <property type="entry name" value="Bact_OuterMem_StrucFunc"/>
</dbReference>
<sequence>MYAMPIITQRITAQVENDVQTTLQTEGITWVNVKTQGRDITVSGIARDESEYEKALNALRSIKLIRNIKNAIQPQPVGIYTMAMHMDKENLQISGYIASDTDKEALHQQAREVFSNKQISLALQTGLGAPNDWLEVNKGLITEISKLDVASVDIINTSVEISGKIPKSQTIPAFEQALQAFRDKDYTIKTQLFAHDYAIAACQEKFNALLSKNKIYFETAQSIIAKQSDALLTKIVENAVLCGNASITIIGHTDDIGSDAENQTLSYQRAQAVKGRLFSQGGIPLERLNAVGKGASEPIDANDTEAGRANNRRIEFTVEGLE</sequence>
<dbReference type="Gene3D" id="3.40.1520.20">
    <property type="match status" value="1"/>
</dbReference>
<comment type="subcellular location">
    <subcellularLocation>
        <location evidence="1">Cell outer membrane</location>
    </subcellularLocation>
</comment>
<dbReference type="Pfam" id="PF00691">
    <property type="entry name" value="OmpA"/>
    <property type="match status" value="1"/>
</dbReference>
<dbReference type="Proteomes" id="UP000192491">
    <property type="component" value="Unassembled WGS sequence"/>
</dbReference>
<keyword evidence="2 4" id="KW-0472">Membrane</keyword>
<dbReference type="PROSITE" id="PS51123">
    <property type="entry name" value="OMPA_2"/>
    <property type="match status" value="1"/>
</dbReference>
<reference evidence="7 8" key="1">
    <citation type="submission" date="2017-01" db="EMBL/GenBank/DDBJ databases">
        <title>Novel large sulfur bacteria in the metagenomes of groundwater-fed chemosynthetic microbial mats in the Lake Huron basin.</title>
        <authorList>
            <person name="Sharrar A.M."/>
            <person name="Flood B.E."/>
            <person name="Bailey J.V."/>
            <person name="Jones D.S."/>
            <person name="Biddanda B."/>
            <person name="Ruberg S.A."/>
            <person name="Marcus D.N."/>
            <person name="Dick G.J."/>
        </authorList>
    </citation>
    <scope>NUCLEOTIDE SEQUENCE [LARGE SCALE GENOMIC DNA]</scope>
    <source>
        <strain evidence="7">A8</strain>
    </source>
</reference>
<protein>
    <recommendedName>
        <fullName evidence="9">OmpA-like domain-containing protein</fullName>
    </recommendedName>
</protein>
<gene>
    <name evidence="7" type="ORF">BWK73_03950</name>
</gene>
<dbReference type="AlphaFoldDB" id="A0A1Y1QY56"/>
<evidence type="ECO:0000256" key="2">
    <source>
        <dbReference type="ARBA" id="ARBA00023136"/>
    </source>
</evidence>
<proteinExistence type="predicted"/>
<dbReference type="InterPro" id="IPR036737">
    <property type="entry name" value="OmpA-like_sf"/>
</dbReference>
<dbReference type="CDD" id="cd07185">
    <property type="entry name" value="OmpA_C-like"/>
    <property type="match status" value="1"/>
</dbReference>
<dbReference type="PROSITE" id="PS50914">
    <property type="entry name" value="BON"/>
    <property type="match status" value="1"/>
</dbReference>
<evidence type="ECO:0000313" key="8">
    <source>
        <dbReference type="Proteomes" id="UP000192491"/>
    </source>
</evidence>
<evidence type="ECO:0000313" key="7">
    <source>
        <dbReference type="EMBL" id="OQX16359.1"/>
    </source>
</evidence>
<dbReference type="EMBL" id="MTEJ01000005">
    <property type="protein sequence ID" value="OQX16359.1"/>
    <property type="molecule type" value="Genomic_DNA"/>
</dbReference>
<evidence type="ECO:0008006" key="9">
    <source>
        <dbReference type="Google" id="ProtNLM"/>
    </source>
</evidence>
<dbReference type="Pfam" id="PF04972">
    <property type="entry name" value="BON"/>
    <property type="match status" value="1"/>
</dbReference>
<dbReference type="InterPro" id="IPR006664">
    <property type="entry name" value="OMP_bac"/>
</dbReference>
<dbReference type="PRINTS" id="PR01021">
    <property type="entry name" value="OMPADOMAIN"/>
</dbReference>
<dbReference type="SUPFAM" id="SSF103088">
    <property type="entry name" value="OmpA-like"/>
    <property type="match status" value="1"/>
</dbReference>
<feature type="domain" description="BON" evidence="5">
    <location>
        <begin position="7"/>
        <end position="76"/>
    </location>
</feature>
<accession>A0A1Y1QY56</accession>
<feature type="domain" description="OmpA-like" evidence="6">
    <location>
        <begin position="204"/>
        <end position="322"/>
    </location>
</feature>
<dbReference type="InterPro" id="IPR006665">
    <property type="entry name" value="OmpA-like"/>
</dbReference>
<comment type="caution">
    <text evidence="7">The sequence shown here is derived from an EMBL/GenBank/DDBJ whole genome shotgun (WGS) entry which is preliminary data.</text>
</comment>
<evidence type="ECO:0000256" key="4">
    <source>
        <dbReference type="PROSITE-ProRule" id="PRU00473"/>
    </source>
</evidence>
<dbReference type="InterPro" id="IPR007055">
    <property type="entry name" value="BON_dom"/>
</dbReference>
<keyword evidence="3" id="KW-0998">Cell outer membrane</keyword>
<dbReference type="GO" id="GO:0009279">
    <property type="term" value="C:cell outer membrane"/>
    <property type="evidence" value="ECO:0007669"/>
    <property type="project" value="UniProtKB-SubCell"/>
</dbReference>
<evidence type="ECO:0000259" key="6">
    <source>
        <dbReference type="PROSITE" id="PS51123"/>
    </source>
</evidence>
<dbReference type="PANTHER" id="PTHR30329">
    <property type="entry name" value="STATOR ELEMENT OF FLAGELLAR MOTOR COMPLEX"/>
    <property type="match status" value="1"/>
</dbReference>
<name>A0A1Y1QY56_9GAMM</name>
<organism evidence="7 8">
    <name type="scientific">Thiothrix lacustris</name>
    <dbReference type="NCBI Taxonomy" id="525917"/>
    <lineage>
        <taxon>Bacteria</taxon>
        <taxon>Pseudomonadati</taxon>
        <taxon>Pseudomonadota</taxon>
        <taxon>Gammaproteobacteria</taxon>
        <taxon>Thiotrichales</taxon>
        <taxon>Thiotrichaceae</taxon>
        <taxon>Thiothrix</taxon>
    </lineage>
</organism>
<dbReference type="PANTHER" id="PTHR30329:SF21">
    <property type="entry name" value="LIPOPROTEIN YIAD-RELATED"/>
    <property type="match status" value="1"/>
</dbReference>
<evidence type="ECO:0000259" key="5">
    <source>
        <dbReference type="PROSITE" id="PS50914"/>
    </source>
</evidence>
<evidence type="ECO:0000256" key="1">
    <source>
        <dbReference type="ARBA" id="ARBA00004442"/>
    </source>
</evidence>
<dbReference type="Gene3D" id="3.30.1330.60">
    <property type="entry name" value="OmpA-like domain"/>
    <property type="match status" value="1"/>
</dbReference>
<evidence type="ECO:0000256" key="3">
    <source>
        <dbReference type="ARBA" id="ARBA00023237"/>
    </source>
</evidence>